<dbReference type="GeneID" id="8244276"/>
<dbReference type="Proteomes" id="UP000002009">
    <property type="component" value="Chromosome 6"/>
</dbReference>
<dbReference type="eggNOG" id="ENOG502QSIU">
    <property type="taxonomic scope" value="Eukaryota"/>
</dbReference>
<dbReference type="OMA" id="CYKDTIC"/>
<keyword evidence="5" id="KW-0282">Flagellum</keyword>
<dbReference type="STRING" id="296587.C1E907"/>
<keyword evidence="5" id="KW-0966">Cell projection</keyword>
<evidence type="ECO:0000256" key="3">
    <source>
        <dbReference type="SAM" id="MobiDB-lite"/>
    </source>
</evidence>
<feature type="domain" description="ODAD1 central coiled coil region" evidence="4">
    <location>
        <begin position="136"/>
        <end position="425"/>
    </location>
</feature>
<feature type="coiled-coil region" evidence="2">
    <location>
        <begin position="331"/>
        <end position="390"/>
    </location>
</feature>
<dbReference type="Pfam" id="PF21773">
    <property type="entry name" value="ODAD1_CC"/>
    <property type="match status" value="1"/>
</dbReference>
<dbReference type="InterPro" id="IPR049258">
    <property type="entry name" value="ODAD1_CC"/>
</dbReference>
<reference evidence="5 6" key="1">
    <citation type="journal article" date="2009" name="Science">
        <title>Green evolution and dynamic adaptations revealed by genomes of the marine picoeukaryotes Micromonas.</title>
        <authorList>
            <person name="Worden A.Z."/>
            <person name="Lee J.H."/>
            <person name="Mock T."/>
            <person name="Rouze P."/>
            <person name="Simmons M.P."/>
            <person name="Aerts A.L."/>
            <person name="Allen A.E."/>
            <person name="Cuvelier M.L."/>
            <person name="Derelle E."/>
            <person name="Everett M.V."/>
            <person name="Foulon E."/>
            <person name="Grimwood J."/>
            <person name="Gundlach H."/>
            <person name="Henrissat B."/>
            <person name="Napoli C."/>
            <person name="McDonald S.M."/>
            <person name="Parker M.S."/>
            <person name="Rombauts S."/>
            <person name="Salamov A."/>
            <person name="Von Dassow P."/>
            <person name="Badger J.H."/>
            <person name="Coutinho P.M."/>
            <person name="Demir E."/>
            <person name="Dubchak I."/>
            <person name="Gentemann C."/>
            <person name="Eikrem W."/>
            <person name="Gready J.E."/>
            <person name="John U."/>
            <person name="Lanier W."/>
            <person name="Lindquist E.A."/>
            <person name="Lucas S."/>
            <person name="Mayer K.F."/>
            <person name="Moreau H."/>
            <person name="Not F."/>
            <person name="Otillar R."/>
            <person name="Panaud O."/>
            <person name="Pangilinan J."/>
            <person name="Paulsen I."/>
            <person name="Piegu B."/>
            <person name="Poliakov A."/>
            <person name="Robbens S."/>
            <person name="Schmutz J."/>
            <person name="Toulza E."/>
            <person name="Wyss T."/>
            <person name="Zelensky A."/>
            <person name="Zhou K."/>
            <person name="Armbrust E.V."/>
            <person name="Bhattacharya D."/>
            <person name="Goodenough U.W."/>
            <person name="Van de Peer Y."/>
            <person name="Grigoriev I.V."/>
        </authorList>
    </citation>
    <scope>NUCLEOTIDE SEQUENCE [LARGE SCALE GENOMIC DNA]</scope>
    <source>
        <strain evidence="6">RCC299 / NOUM17</strain>
    </source>
</reference>
<accession>C1E907</accession>
<proteinExistence type="predicted"/>
<evidence type="ECO:0000313" key="6">
    <source>
        <dbReference type="Proteomes" id="UP000002009"/>
    </source>
</evidence>
<dbReference type="FunCoup" id="C1E907">
    <property type="interactions" value="491"/>
</dbReference>
<keyword evidence="5" id="KW-0969">Cilium</keyword>
<gene>
    <name evidence="5" type="primary">ODA1</name>
    <name evidence="5" type="ORF">MICPUN_105761</name>
</gene>
<keyword evidence="6" id="KW-1185">Reference proteome</keyword>
<dbReference type="RefSeq" id="XP_002502988.1">
    <property type="nucleotide sequence ID" value="XM_002502942.1"/>
</dbReference>
<name>C1E907_MICCC</name>
<evidence type="ECO:0000256" key="1">
    <source>
        <dbReference type="ARBA" id="ARBA00023054"/>
    </source>
</evidence>
<protein>
    <submittedName>
        <fullName evidence="5">Flagellar outer dynein arm-docking complex protein 1</fullName>
    </submittedName>
</protein>
<dbReference type="InterPro" id="IPR051876">
    <property type="entry name" value="ODA-DC/CCD"/>
</dbReference>
<feature type="coiled-coil region" evidence="2">
    <location>
        <begin position="152"/>
        <end position="200"/>
    </location>
</feature>
<feature type="coiled-coil region" evidence="2">
    <location>
        <begin position="14"/>
        <end position="106"/>
    </location>
</feature>
<dbReference type="AlphaFoldDB" id="C1E907"/>
<feature type="compositionally biased region" description="Acidic residues" evidence="3">
    <location>
        <begin position="494"/>
        <end position="504"/>
    </location>
</feature>
<evidence type="ECO:0000259" key="4">
    <source>
        <dbReference type="Pfam" id="PF21773"/>
    </source>
</evidence>
<organism evidence="5 6">
    <name type="scientific">Micromonas commoda (strain RCC299 / NOUM17 / CCMP2709)</name>
    <name type="common">Picoplanktonic green alga</name>
    <dbReference type="NCBI Taxonomy" id="296587"/>
    <lineage>
        <taxon>Eukaryota</taxon>
        <taxon>Viridiplantae</taxon>
        <taxon>Chlorophyta</taxon>
        <taxon>Mamiellophyceae</taxon>
        <taxon>Mamiellales</taxon>
        <taxon>Mamiellaceae</taxon>
        <taxon>Micromonas</taxon>
    </lineage>
</organism>
<sequence>MVRNEQPTDTEIALMELQRKYKIMETNRRAYTEDAQVHIKRQRAIIDKLKEENDALKGELSAELDAPGALPTPNVNAEIIRLTDFADLYTRKIEMERRRVEELDQHLALSEAAIIQQKKAMGGVGAAKENDQQLIKQVRVLENKLDKTLMNFNEAISHNKKLRDEIDVLRRERLTFDEVYKKMNKELAEKKREMANVVEITNIAYEARDQAHNEIAALRAQGDREAAQFDAEWRELGRIIEHDKKMKEADMRNKLKAAELGLALAEGKEKAGMNTAKGDWAMEAKKGASQLALYEEAFKQIKKATGMTDIDDLVTAFIAAEDQNFSLFNFVNELNKDQEKLEEQAAELRAEIARYQGSGSVEHVQRKRILQDLEKQLVKTDANTQQYEKRFQGTQMTFDALKEAVASMYAKLGCDDPSNRELLGDQGVTEANILSYLGVIEQRSNEILQMYAAATSPDDVTQVLGATGPLTPSGKGKTGGGAGPATIVPPSTAADEDDDEDSDDGSAPLTREELQAKTLRALSRGSSGQGARRGGAAAGGGARKGAGGRKVSRRL</sequence>
<feature type="region of interest" description="Disordered" evidence="3">
    <location>
        <begin position="463"/>
        <end position="555"/>
    </location>
</feature>
<keyword evidence="1 2" id="KW-0175">Coiled coil</keyword>
<evidence type="ECO:0000256" key="2">
    <source>
        <dbReference type="SAM" id="Coils"/>
    </source>
</evidence>
<feature type="compositionally biased region" description="Gly residues" evidence="3">
    <location>
        <begin position="527"/>
        <end position="545"/>
    </location>
</feature>
<dbReference type="KEGG" id="mis:MICPUN_105761"/>
<evidence type="ECO:0000313" key="5">
    <source>
        <dbReference type="EMBL" id="ACO64246.1"/>
    </source>
</evidence>
<feature type="compositionally biased region" description="Basic residues" evidence="3">
    <location>
        <begin position="546"/>
        <end position="555"/>
    </location>
</feature>
<dbReference type="EMBL" id="CP001327">
    <property type="protein sequence ID" value="ACO64246.1"/>
    <property type="molecule type" value="Genomic_DNA"/>
</dbReference>
<dbReference type="InParanoid" id="C1E907"/>
<dbReference type="PANTHER" id="PTHR21694:SF18">
    <property type="entry name" value="COILED-COIL DOMAIN-CONTAINING PROTEIN 63"/>
    <property type="match status" value="1"/>
</dbReference>
<dbReference type="PANTHER" id="PTHR21694">
    <property type="entry name" value="COILED-COIL DOMAIN-CONTAINING PROTEIN 63"/>
    <property type="match status" value="1"/>
</dbReference>
<dbReference type="OrthoDB" id="6766775at2759"/>